<evidence type="ECO:0000313" key="2">
    <source>
        <dbReference type="Proteomes" id="UP001148184"/>
    </source>
</evidence>
<name>A0ABT5PFG1_9PSED</name>
<dbReference type="InterPro" id="IPR016155">
    <property type="entry name" value="Mopterin_synth/thiamin_S_b"/>
</dbReference>
<reference evidence="1 2" key="1">
    <citation type="submission" date="2022-05" db="EMBL/GenBank/DDBJ databases">
        <title>Novel Pseudomonas spp. Isolated from a Rainbow Trout Aquaculture Facility.</title>
        <authorList>
            <person name="Testerman T."/>
            <person name="Graf J."/>
        </authorList>
    </citation>
    <scope>NUCLEOTIDE SEQUENCE [LARGE SCALE GENOMIC DNA]</scope>
    <source>
        <strain evidence="1 2">ID1025</strain>
    </source>
</reference>
<dbReference type="InterPro" id="IPR003749">
    <property type="entry name" value="ThiS/MoaD-like"/>
</dbReference>
<sequence length="91" mass="10048">MKIKLSGNLARFVDYQRELDIELPGELTVNAAIEQLVNAYPGLHDVIYDKQGDIKKGYLIAYNGKKLEPNQRDQPVNAQGCIDLFTAVAGG</sequence>
<dbReference type="Gene3D" id="3.10.20.30">
    <property type="match status" value="1"/>
</dbReference>
<dbReference type="InterPro" id="IPR012675">
    <property type="entry name" value="Beta-grasp_dom_sf"/>
</dbReference>
<dbReference type="SUPFAM" id="SSF54285">
    <property type="entry name" value="MoaD/ThiS"/>
    <property type="match status" value="1"/>
</dbReference>
<dbReference type="CDD" id="cd17040">
    <property type="entry name" value="Ubl_MoaD_like"/>
    <property type="match status" value="1"/>
</dbReference>
<organism evidence="1 2">
    <name type="scientific">Pseudomonas rubra</name>
    <dbReference type="NCBI Taxonomy" id="2942627"/>
    <lineage>
        <taxon>Bacteria</taxon>
        <taxon>Pseudomonadati</taxon>
        <taxon>Pseudomonadota</taxon>
        <taxon>Gammaproteobacteria</taxon>
        <taxon>Pseudomonadales</taxon>
        <taxon>Pseudomonadaceae</taxon>
        <taxon>Pseudomonas</taxon>
    </lineage>
</organism>
<keyword evidence="2" id="KW-1185">Reference proteome</keyword>
<dbReference type="RefSeq" id="WP_273895670.1">
    <property type="nucleotide sequence ID" value="NZ_JAMDGP010000010.1"/>
</dbReference>
<proteinExistence type="predicted"/>
<dbReference type="Pfam" id="PF02597">
    <property type="entry name" value="ThiS"/>
    <property type="match status" value="1"/>
</dbReference>
<evidence type="ECO:0000313" key="1">
    <source>
        <dbReference type="EMBL" id="MDD1017051.1"/>
    </source>
</evidence>
<comment type="caution">
    <text evidence="1">The sequence shown here is derived from an EMBL/GenBank/DDBJ whole genome shotgun (WGS) entry which is preliminary data.</text>
</comment>
<accession>A0ABT5PFG1</accession>
<protein>
    <submittedName>
        <fullName evidence="1">MoaD/ThiS family protein</fullName>
    </submittedName>
</protein>
<dbReference type="Proteomes" id="UP001148184">
    <property type="component" value="Unassembled WGS sequence"/>
</dbReference>
<gene>
    <name evidence="1" type="ORF">M5G17_25650</name>
</gene>
<dbReference type="EMBL" id="JAMDGZ010000073">
    <property type="protein sequence ID" value="MDD1017051.1"/>
    <property type="molecule type" value="Genomic_DNA"/>
</dbReference>